<keyword evidence="5 6" id="KW-0408">Iron</keyword>
<reference evidence="9" key="1">
    <citation type="journal article" date="2019" name="Int. J. Syst. Evol. Microbiol.">
        <title>The Global Catalogue of Microorganisms (GCM) 10K type strain sequencing project: providing services to taxonomists for standard genome sequencing and annotation.</title>
        <authorList>
            <consortium name="The Broad Institute Genomics Platform"/>
            <consortium name="The Broad Institute Genome Sequencing Center for Infectious Disease"/>
            <person name="Wu L."/>
            <person name="Ma J."/>
        </authorList>
    </citation>
    <scope>NUCLEOTIDE SEQUENCE [LARGE SCALE GENOMIC DNA]</scope>
    <source>
        <strain evidence="9">CGMCC 1.12989</strain>
    </source>
</reference>
<dbReference type="PANTHER" id="PTHR11961">
    <property type="entry name" value="CYTOCHROME C"/>
    <property type="match status" value="1"/>
</dbReference>
<dbReference type="SUPFAM" id="SSF46626">
    <property type="entry name" value="Cytochrome c"/>
    <property type="match status" value="1"/>
</dbReference>
<evidence type="ECO:0000256" key="5">
    <source>
        <dbReference type="ARBA" id="ARBA00023004"/>
    </source>
</evidence>
<evidence type="ECO:0000313" key="9">
    <source>
        <dbReference type="Proteomes" id="UP001595828"/>
    </source>
</evidence>
<keyword evidence="9" id="KW-1185">Reference proteome</keyword>
<evidence type="ECO:0000256" key="3">
    <source>
        <dbReference type="ARBA" id="ARBA00022723"/>
    </source>
</evidence>
<protein>
    <submittedName>
        <fullName evidence="8">C-type cytochrome</fullName>
    </submittedName>
</protein>
<dbReference type="PRINTS" id="PR00604">
    <property type="entry name" value="CYTCHRMECIAB"/>
</dbReference>
<keyword evidence="3 6" id="KW-0479">Metal-binding</keyword>
<dbReference type="InterPro" id="IPR002327">
    <property type="entry name" value="Cyt_c_1A/1B"/>
</dbReference>
<evidence type="ECO:0000256" key="6">
    <source>
        <dbReference type="PROSITE-ProRule" id="PRU00433"/>
    </source>
</evidence>
<evidence type="ECO:0000256" key="1">
    <source>
        <dbReference type="ARBA" id="ARBA00022448"/>
    </source>
</evidence>
<organism evidence="8 9">
    <name type="scientific">Novosphingobium tardum</name>
    <dbReference type="NCBI Taxonomy" id="1538021"/>
    <lineage>
        <taxon>Bacteria</taxon>
        <taxon>Pseudomonadati</taxon>
        <taxon>Pseudomonadota</taxon>
        <taxon>Alphaproteobacteria</taxon>
        <taxon>Sphingomonadales</taxon>
        <taxon>Sphingomonadaceae</taxon>
        <taxon>Novosphingobium</taxon>
    </lineage>
</organism>
<evidence type="ECO:0000313" key="8">
    <source>
        <dbReference type="EMBL" id="MFC4295282.1"/>
    </source>
</evidence>
<feature type="domain" description="Cytochrome c" evidence="7">
    <location>
        <begin position="59"/>
        <end position="160"/>
    </location>
</feature>
<evidence type="ECO:0000256" key="4">
    <source>
        <dbReference type="ARBA" id="ARBA00022982"/>
    </source>
</evidence>
<sequence length="160" mass="16734">MVPSCHNEVRVRNFPNLVIAIALLLGACSREQEEHEDGHDEAPAAAEPASLATAAATPAVASAGMPPASFGNCAICHQAAPDGQNGIGPNLWGVYGRKAATGPYVYSQALQKSGLTWDDATLDAWIKSPLTLVPGTKMSFTGLADPAERAKIIAWLKTAR</sequence>
<keyword evidence="2 6" id="KW-0349">Heme</keyword>
<keyword evidence="4" id="KW-0249">Electron transport</keyword>
<evidence type="ECO:0000259" key="7">
    <source>
        <dbReference type="PROSITE" id="PS51007"/>
    </source>
</evidence>
<gene>
    <name evidence="8" type="ORF">ACFO0A_09465</name>
</gene>
<dbReference type="Gene3D" id="1.10.760.10">
    <property type="entry name" value="Cytochrome c-like domain"/>
    <property type="match status" value="1"/>
</dbReference>
<dbReference type="PROSITE" id="PS51007">
    <property type="entry name" value="CYTC"/>
    <property type="match status" value="1"/>
</dbReference>
<dbReference type="InterPro" id="IPR009056">
    <property type="entry name" value="Cyt_c-like_dom"/>
</dbReference>
<evidence type="ECO:0000256" key="2">
    <source>
        <dbReference type="ARBA" id="ARBA00022617"/>
    </source>
</evidence>
<dbReference type="Proteomes" id="UP001595828">
    <property type="component" value="Unassembled WGS sequence"/>
</dbReference>
<accession>A0ABV8RQS6</accession>
<keyword evidence="1" id="KW-0813">Transport</keyword>
<name>A0ABV8RQS6_9SPHN</name>
<comment type="caution">
    <text evidence="8">The sequence shown here is derived from an EMBL/GenBank/DDBJ whole genome shotgun (WGS) entry which is preliminary data.</text>
</comment>
<dbReference type="InterPro" id="IPR036909">
    <property type="entry name" value="Cyt_c-like_dom_sf"/>
</dbReference>
<proteinExistence type="predicted"/>
<dbReference type="EMBL" id="JBHSDR010000006">
    <property type="protein sequence ID" value="MFC4295282.1"/>
    <property type="molecule type" value="Genomic_DNA"/>
</dbReference>
<dbReference type="Pfam" id="PF00034">
    <property type="entry name" value="Cytochrom_C"/>
    <property type="match status" value="1"/>
</dbReference>